<protein>
    <submittedName>
        <fullName evidence="2">Alpha/beta hydrolase fold protein</fullName>
    </submittedName>
</protein>
<dbReference type="AlphaFoldDB" id="A0A077LSR9"/>
<keyword evidence="2" id="KW-0378">Hydrolase</keyword>
<sequence>MAHQAAHGAAYDPEFTPSDLAAFAGPWGWFDGIVRAGVANGPGPGIDDDLAYVADWGFDPADIGVPTLLLHGLDDRVVPPTHSQWLASRIPGATLRTYAGLGHISVLTHAAEGLEWLSPRCAP</sequence>
<dbReference type="Pfam" id="PF12146">
    <property type="entry name" value="Hydrolase_4"/>
    <property type="match status" value="1"/>
</dbReference>
<name>A0A077LSR9_9MICO</name>
<proteinExistence type="predicted"/>
<keyword evidence="3" id="KW-1185">Reference proteome</keyword>
<dbReference type="InterPro" id="IPR029058">
    <property type="entry name" value="AB_hydrolase_fold"/>
</dbReference>
<organism evidence="2 3">
    <name type="scientific">Nostocoides japonicum T1-X7</name>
    <dbReference type="NCBI Taxonomy" id="1194083"/>
    <lineage>
        <taxon>Bacteria</taxon>
        <taxon>Bacillati</taxon>
        <taxon>Actinomycetota</taxon>
        <taxon>Actinomycetes</taxon>
        <taxon>Micrococcales</taxon>
        <taxon>Intrasporangiaceae</taxon>
        <taxon>Nostocoides</taxon>
    </lineage>
</organism>
<evidence type="ECO:0000259" key="1">
    <source>
        <dbReference type="Pfam" id="PF12146"/>
    </source>
</evidence>
<dbReference type="STRING" id="1194083.BN12_1110001"/>
<gene>
    <name evidence="2" type="ORF">BN12_1110001</name>
</gene>
<evidence type="ECO:0000313" key="2">
    <source>
        <dbReference type="EMBL" id="CCH76178.1"/>
    </source>
</evidence>
<dbReference type="Gene3D" id="3.40.50.1820">
    <property type="entry name" value="alpha/beta hydrolase"/>
    <property type="match status" value="1"/>
</dbReference>
<feature type="domain" description="Serine aminopeptidase S33" evidence="1">
    <location>
        <begin position="60"/>
        <end position="103"/>
    </location>
</feature>
<evidence type="ECO:0000313" key="3">
    <source>
        <dbReference type="Proteomes" id="UP000035721"/>
    </source>
</evidence>
<dbReference type="EMBL" id="CAJB01000015">
    <property type="protein sequence ID" value="CCH76178.1"/>
    <property type="molecule type" value="Genomic_DNA"/>
</dbReference>
<reference evidence="2 3" key="1">
    <citation type="journal article" date="2013" name="ISME J.">
        <title>A metabolic model for members of the genus Tetrasphaera involved in enhanced biological phosphorus removal.</title>
        <authorList>
            <person name="Kristiansen R."/>
            <person name="Nguyen H.T.T."/>
            <person name="Saunders A.M."/>
            <person name="Nielsen J.L."/>
            <person name="Wimmer R."/>
            <person name="Le V.Q."/>
            <person name="McIlroy S.J."/>
            <person name="Petrovski S."/>
            <person name="Seviour R.J."/>
            <person name="Calteau A."/>
            <person name="Nielsen K.L."/>
            <person name="Nielsen P.H."/>
        </authorList>
    </citation>
    <scope>NUCLEOTIDE SEQUENCE [LARGE SCALE GENOMIC DNA]</scope>
    <source>
        <strain evidence="2 3">T1-X7</strain>
    </source>
</reference>
<comment type="caution">
    <text evidence="2">The sequence shown here is derived from an EMBL/GenBank/DDBJ whole genome shotgun (WGS) entry which is preliminary data.</text>
</comment>
<dbReference type="SUPFAM" id="SSF53474">
    <property type="entry name" value="alpha/beta-Hydrolases"/>
    <property type="match status" value="1"/>
</dbReference>
<dbReference type="GO" id="GO:0016787">
    <property type="term" value="F:hydrolase activity"/>
    <property type="evidence" value="ECO:0007669"/>
    <property type="project" value="UniProtKB-KW"/>
</dbReference>
<dbReference type="OrthoDB" id="9800988at2"/>
<dbReference type="Proteomes" id="UP000035721">
    <property type="component" value="Unassembled WGS sequence"/>
</dbReference>
<dbReference type="InterPro" id="IPR022742">
    <property type="entry name" value="Hydrolase_4"/>
</dbReference>
<accession>A0A077LSR9</accession>